<accession>A0A7J6X3T0</accession>
<evidence type="ECO:0000259" key="2">
    <source>
        <dbReference type="Pfam" id="PF00646"/>
    </source>
</evidence>
<dbReference type="AlphaFoldDB" id="A0A7J6X3T0"/>
<evidence type="ECO:0000313" key="3">
    <source>
        <dbReference type="EMBL" id="KAF5204053.1"/>
    </source>
</evidence>
<dbReference type="OrthoDB" id="642536at2759"/>
<sequence length="166" mass="19240">MTEICVVDYSKWSELPIRLLSEILKRLDFIDDYVRFGAVCVSWRIAAFADKPDSTPVFLLVHSPLRKDKEEDENKVEEEKTNDKKRKLNKQEVEEKIKTILAGRARSLYSFSSKRICNFQLYLRKAILSSDPLYAPKKFVVLSIIGKFARLAFYNSTEGEIKIGLQ</sequence>
<dbReference type="Pfam" id="PF00646">
    <property type="entry name" value="F-box"/>
    <property type="match status" value="1"/>
</dbReference>
<dbReference type="Proteomes" id="UP000554482">
    <property type="component" value="Unassembled WGS sequence"/>
</dbReference>
<dbReference type="SUPFAM" id="SSF81383">
    <property type="entry name" value="F-box domain"/>
    <property type="match status" value="1"/>
</dbReference>
<keyword evidence="4" id="KW-1185">Reference proteome</keyword>
<feature type="region of interest" description="Disordered" evidence="1">
    <location>
        <begin position="67"/>
        <end position="88"/>
    </location>
</feature>
<comment type="caution">
    <text evidence="3">The sequence shown here is derived from an EMBL/GenBank/DDBJ whole genome shotgun (WGS) entry which is preliminary data.</text>
</comment>
<evidence type="ECO:0000313" key="4">
    <source>
        <dbReference type="Proteomes" id="UP000554482"/>
    </source>
</evidence>
<evidence type="ECO:0000256" key="1">
    <source>
        <dbReference type="SAM" id="MobiDB-lite"/>
    </source>
</evidence>
<dbReference type="EMBL" id="JABWDY010005918">
    <property type="protein sequence ID" value="KAF5204053.1"/>
    <property type="molecule type" value="Genomic_DNA"/>
</dbReference>
<dbReference type="Gene3D" id="1.20.1280.50">
    <property type="match status" value="1"/>
</dbReference>
<reference evidence="3 4" key="1">
    <citation type="submission" date="2020-06" db="EMBL/GenBank/DDBJ databases">
        <title>Transcriptomic and genomic resources for Thalictrum thalictroides and T. hernandezii: Facilitating candidate gene discovery in an emerging model plant lineage.</title>
        <authorList>
            <person name="Arias T."/>
            <person name="Riano-Pachon D.M."/>
            <person name="Di Stilio V.S."/>
        </authorList>
    </citation>
    <scope>NUCLEOTIDE SEQUENCE [LARGE SCALE GENOMIC DNA]</scope>
    <source>
        <strain evidence="4">cv. WT478/WT964</strain>
        <tissue evidence="3">Leaves</tissue>
    </source>
</reference>
<name>A0A7J6X3T0_THATH</name>
<dbReference type="InterPro" id="IPR036047">
    <property type="entry name" value="F-box-like_dom_sf"/>
</dbReference>
<feature type="domain" description="F-box" evidence="2">
    <location>
        <begin position="12"/>
        <end position="46"/>
    </location>
</feature>
<proteinExistence type="predicted"/>
<gene>
    <name evidence="3" type="ORF">FRX31_006356</name>
</gene>
<organism evidence="3 4">
    <name type="scientific">Thalictrum thalictroides</name>
    <name type="common">Rue-anemone</name>
    <name type="synonym">Anemone thalictroides</name>
    <dbReference type="NCBI Taxonomy" id="46969"/>
    <lineage>
        <taxon>Eukaryota</taxon>
        <taxon>Viridiplantae</taxon>
        <taxon>Streptophyta</taxon>
        <taxon>Embryophyta</taxon>
        <taxon>Tracheophyta</taxon>
        <taxon>Spermatophyta</taxon>
        <taxon>Magnoliopsida</taxon>
        <taxon>Ranunculales</taxon>
        <taxon>Ranunculaceae</taxon>
        <taxon>Thalictroideae</taxon>
        <taxon>Thalictrum</taxon>
    </lineage>
</organism>
<protein>
    <recommendedName>
        <fullName evidence="2">F-box domain-containing protein</fullName>
    </recommendedName>
</protein>
<dbReference type="InterPro" id="IPR001810">
    <property type="entry name" value="F-box_dom"/>
</dbReference>